<dbReference type="FunFam" id="2.40.50.100:FF:000020">
    <property type="entry name" value="50S ribosomal protein L27"/>
    <property type="match status" value="1"/>
</dbReference>
<evidence type="ECO:0000256" key="5">
    <source>
        <dbReference type="ARBA" id="ARBA00035477"/>
    </source>
</evidence>
<dbReference type="Gene3D" id="2.40.50.100">
    <property type="match status" value="1"/>
</dbReference>
<evidence type="ECO:0000256" key="4">
    <source>
        <dbReference type="ARBA" id="ARBA00035175"/>
    </source>
</evidence>
<reference evidence="7 8" key="1">
    <citation type="submission" date="2017-09" db="EMBL/GenBank/DDBJ databases">
        <title>Depth-based differentiation of microbial function through sediment-hosted aquifers and enrichment of novel symbionts in the deep terrestrial subsurface.</title>
        <authorList>
            <person name="Probst A.J."/>
            <person name="Ladd B."/>
            <person name="Jarett J.K."/>
            <person name="Geller-Mcgrath D.E."/>
            <person name="Sieber C.M."/>
            <person name="Emerson J.B."/>
            <person name="Anantharaman K."/>
            <person name="Thomas B.C."/>
            <person name="Malmstrom R."/>
            <person name="Stieglmeier M."/>
            <person name="Klingl A."/>
            <person name="Woyke T."/>
            <person name="Ryan C.M."/>
            <person name="Banfield J.F."/>
        </authorList>
    </citation>
    <scope>NUCLEOTIDE SEQUENCE [LARGE SCALE GENOMIC DNA]</scope>
    <source>
        <strain evidence="7">CG_4_10_14_0_8_um_filter_42_10</strain>
    </source>
</reference>
<dbReference type="PRINTS" id="PR00063">
    <property type="entry name" value="RIBOSOMALL27"/>
</dbReference>
<dbReference type="InterPro" id="IPR001684">
    <property type="entry name" value="Ribosomal_bL27"/>
</dbReference>
<name>A0A2M7RLP2_9BACT</name>
<dbReference type="PANTHER" id="PTHR15893:SF0">
    <property type="entry name" value="LARGE RIBOSOMAL SUBUNIT PROTEIN BL27M"/>
    <property type="match status" value="1"/>
</dbReference>
<evidence type="ECO:0000256" key="6">
    <source>
        <dbReference type="SAM" id="MobiDB-lite"/>
    </source>
</evidence>
<dbReference type="Pfam" id="PF01016">
    <property type="entry name" value="Ribosomal_L27"/>
    <property type="match status" value="1"/>
</dbReference>
<dbReference type="GO" id="GO:0005840">
    <property type="term" value="C:ribosome"/>
    <property type="evidence" value="ECO:0007669"/>
    <property type="project" value="UniProtKB-KW"/>
</dbReference>
<dbReference type="AlphaFoldDB" id="A0A2M7RLP2"/>
<gene>
    <name evidence="7" type="ORF">COY66_00155</name>
</gene>
<accession>A0A2M7RLP2</accession>
<comment type="similarity">
    <text evidence="1">Belongs to the bacterial ribosomal protein bL27 family.</text>
</comment>
<keyword evidence="2 7" id="KW-0689">Ribosomal protein</keyword>
<evidence type="ECO:0000256" key="2">
    <source>
        <dbReference type="ARBA" id="ARBA00022980"/>
    </source>
</evidence>
<dbReference type="NCBIfam" id="TIGR00062">
    <property type="entry name" value="L27"/>
    <property type="match status" value="1"/>
</dbReference>
<evidence type="ECO:0000256" key="1">
    <source>
        <dbReference type="ARBA" id="ARBA00010797"/>
    </source>
</evidence>
<sequence>MAHTKAGGSTQLGRDSKSKRLGVKIGGNQYTQAGMIIVRQRGTKFRAGKNVVRGKDDTLYARLEGTVVFKQKKVKRYDGRLKLTRIVEVMPEKSK</sequence>
<evidence type="ECO:0000256" key="3">
    <source>
        <dbReference type="ARBA" id="ARBA00023274"/>
    </source>
</evidence>
<evidence type="ECO:0000313" key="8">
    <source>
        <dbReference type="Proteomes" id="UP000230779"/>
    </source>
</evidence>
<dbReference type="PROSITE" id="PS00831">
    <property type="entry name" value="RIBOSOMAL_L27"/>
    <property type="match status" value="1"/>
</dbReference>
<dbReference type="GO" id="GO:1990904">
    <property type="term" value="C:ribonucleoprotein complex"/>
    <property type="evidence" value="ECO:0007669"/>
    <property type="project" value="UniProtKB-KW"/>
</dbReference>
<protein>
    <recommendedName>
        <fullName evidence="4">Large ribosomal subunit protein bL27</fullName>
    </recommendedName>
    <alternativeName>
        <fullName evidence="5">50S ribosomal protein L27</fullName>
    </alternativeName>
</protein>
<proteinExistence type="inferred from homology"/>
<evidence type="ECO:0000313" key="7">
    <source>
        <dbReference type="EMBL" id="PIY97296.1"/>
    </source>
</evidence>
<dbReference type="EMBL" id="PFMD01000002">
    <property type="protein sequence ID" value="PIY97296.1"/>
    <property type="molecule type" value="Genomic_DNA"/>
</dbReference>
<dbReference type="GO" id="GO:0003735">
    <property type="term" value="F:structural constituent of ribosome"/>
    <property type="evidence" value="ECO:0007669"/>
    <property type="project" value="InterPro"/>
</dbReference>
<comment type="caution">
    <text evidence="7">The sequence shown here is derived from an EMBL/GenBank/DDBJ whole genome shotgun (WGS) entry which is preliminary data.</text>
</comment>
<dbReference type="Proteomes" id="UP000230779">
    <property type="component" value="Unassembled WGS sequence"/>
</dbReference>
<organism evidence="7 8">
    <name type="scientific">Candidatus Kerfeldbacteria bacterium CG_4_10_14_0_8_um_filter_42_10</name>
    <dbReference type="NCBI Taxonomy" id="2014248"/>
    <lineage>
        <taxon>Bacteria</taxon>
        <taxon>Candidatus Kerfeldiibacteriota</taxon>
    </lineage>
</organism>
<feature type="region of interest" description="Disordered" evidence="6">
    <location>
        <begin position="1"/>
        <end position="21"/>
    </location>
</feature>
<dbReference type="InterPro" id="IPR018261">
    <property type="entry name" value="Ribosomal_bL27_CS"/>
</dbReference>
<dbReference type="SUPFAM" id="SSF110324">
    <property type="entry name" value="Ribosomal L27 protein-like"/>
    <property type="match status" value="1"/>
</dbReference>
<dbReference type="PANTHER" id="PTHR15893">
    <property type="entry name" value="RIBOSOMAL PROTEIN L27"/>
    <property type="match status" value="1"/>
</dbReference>
<dbReference type="GO" id="GO:0006412">
    <property type="term" value="P:translation"/>
    <property type="evidence" value="ECO:0007669"/>
    <property type="project" value="InterPro"/>
</dbReference>
<keyword evidence="3" id="KW-0687">Ribonucleoprotein</keyword>